<name>A0A420S4J1_GIBIN</name>
<dbReference type="InterPro" id="IPR021905">
    <property type="entry name" value="DUF3517"/>
</dbReference>
<organism evidence="3 4">
    <name type="scientific">Gibberella intermedia</name>
    <name type="common">Bulb rot disease fungus</name>
    <name type="synonym">Fusarium proliferatum</name>
    <dbReference type="NCBI Taxonomy" id="948311"/>
    <lineage>
        <taxon>Eukaryota</taxon>
        <taxon>Fungi</taxon>
        <taxon>Dikarya</taxon>
        <taxon>Ascomycota</taxon>
        <taxon>Pezizomycotina</taxon>
        <taxon>Sordariomycetes</taxon>
        <taxon>Hypocreomycetidae</taxon>
        <taxon>Hypocreales</taxon>
        <taxon>Nectriaceae</taxon>
        <taxon>Fusarium</taxon>
        <taxon>Fusarium fujikuroi species complex</taxon>
    </lineage>
</organism>
<feature type="compositionally biased region" description="Polar residues" evidence="1">
    <location>
        <begin position="104"/>
        <end position="123"/>
    </location>
</feature>
<comment type="caution">
    <text evidence="3">The sequence shown here is derived from an EMBL/GenBank/DDBJ whole genome shotgun (WGS) entry which is preliminary data.</text>
</comment>
<gene>
    <name evidence="3" type="ORF">BFJ72_g14327</name>
</gene>
<protein>
    <recommendedName>
        <fullName evidence="2">USP domain-containing protein</fullName>
    </recommendedName>
</protein>
<dbReference type="CDD" id="cd02659">
    <property type="entry name" value="peptidase_C19C"/>
    <property type="match status" value="1"/>
</dbReference>
<dbReference type="InterPro" id="IPR001394">
    <property type="entry name" value="Peptidase_C19_UCH"/>
</dbReference>
<dbReference type="FunFam" id="3.90.70.10:FF:000136">
    <property type="entry name" value="Ubiquitin C-terminal hydrolase, putative"/>
    <property type="match status" value="1"/>
</dbReference>
<reference evidence="3 4" key="1">
    <citation type="journal article" date="2018" name="Sci. Rep.">
        <title>Characterisation of pathogen-specific regions and novel effector candidates in Fusarium oxysporum f. sp. cepae.</title>
        <authorList>
            <person name="Armitage A.D."/>
            <person name="Taylor A."/>
            <person name="Sobczyk M.K."/>
            <person name="Baxter L."/>
            <person name="Greenfield B.P."/>
            <person name="Bates H.J."/>
            <person name="Wilson F."/>
            <person name="Jackson A.C."/>
            <person name="Ott S."/>
            <person name="Harrison R.J."/>
            <person name="Clarkson J.P."/>
        </authorList>
    </citation>
    <scope>NUCLEOTIDE SEQUENCE [LARGE SCALE GENOMIC DNA]</scope>
    <source>
        <strain evidence="3 4">Fp_A8</strain>
    </source>
</reference>
<dbReference type="EMBL" id="MRDB01000103">
    <property type="protein sequence ID" value="RKL24175.1"/>
    <property type="molecule type" value="Genomic_DNA"/>
</dbReference>
<dbReference type="GO" id="GO:0005634">
    <property type="term" value="C:nucleus"/>
    <property type="evidence" value="ECO:0007669"/>
    <property type="project" value="TreeGrafter"/>
</dbReference>
<dbReference type="Proteomes" id="UP000283569">
    <property type="component" value="Unassembled WGS sequence"/>
</dbReference>
<feature type="domain" description="USP" evidence="2">
    <location>
        <begin position="1643"/>
        <end position="1971"/>
    </location>
</feature>
<feature type="compositionally biased region" description="Polar residues" evidence="1">
    <location>
        <begin position="40"/>
        <end position="54"/>
    </location>
</feature>
<accession>A0A420S4J1</accession>
<evidence type="ECO:0000313" key="3">
    <source>
        <dbReference type="EMBL" id="RKL24175.1"/>
    </source>
</evidence>
<dbReference type="InterPro" id="IPR050164">
    <property type="entry name" value="Peptidase_C19"/>
</dbReference>
<dbReference type="GO" id="GO:0016579">
    <property type="term" value="P:protein deubiquitination"/>
    <property type="evidence" value="ECO:0007669"/>
    <property type="project" value="InterPro"/>
</dbReference>
<evidence type="ECO:0000259" key="2">
    <source>
        <dbReference type="PROSITE" id="PS50235"/>
    </source>
</evidence>
<dbReference type="PANTHER" id="PTHR24006">
    <property type="entry name" value="UBIQUITIN CARBOXYL-TERMINAL HYDROLASE"/>
    <property type="match status" value="1"/>
</dbReference>
<dbReference type="GO" id="GO:0004843">
    <property type="term" value="F:cysteine-type deubiquitinase activity"/>
    <property type="evidence" value="ECO:0007669"/>
    <property type="project" value="InterPro"/>
</dbReference>
<feature type="compositionally biased region" description="Polar residues" evidence="1">
    <location>
        <begin position="75"/>
        <end position="94"/>
    </location>
</feature>
<proteinExistence type="predicted"/>
<dbReference type="InterPro" id="IPR038765">
    <property type="entry name" value="Papain-like_cys_pep_sf"/>
</dbReference>
<dbReference type="Pfam" id="PF12030">
    <property type="entry name" value="DUF3517"/>
    <property type="match status" value="1"/>
</dbReference>
<dbReference type="Pfam" id="PF00443">
    <property type="entry name" value="UCH"/>
    <property type="match status" value="1"/>
</dbReference>
<dbReference type="Gene3D" id="3.90.70.10">
    <property type="entry name" value="Cysteine proteinases"/>
    <property type="match status" value="1"/>
</dbReference>
<sequence length="2631" mass="297724">MDPASRSPALPDRAASAEASSTRPNPFDDSNISSRKRQRTSLSGSPTNSHSTVNPGHDSSRSATLDTEPVLPRPGSTTTYSQPDSAAPKTSDTGSPVCDPSTEPPSSMATLNLRNVPGNDSTSSPPPPNVAQTVVAETTADVFKDQVKESVEDTEVAMVPPPQNFSTPRSSFSHSASPPIEVITVQSDDDMASDRQSIGVSIVDDDSVVIDPINEFPFREPTETLEGMVVRLCNYIETQSSIDAGVIYKLQQWLGRYLDYIATANQQLVVDSCRLNHVFWVTFPRIVTTMAAHKPPFLADDLLRHQTKAIFLDYARLSAWFVNQDIQTIKEFIAEQGGRGQQTVELFCPCYLQNLHSIISPLLLSDDQYQHFGALSMAFLKAYQDSPGGSLSRLLQLTRALFQVIPTYPRLTNELAPICLVASDIMEDSCNFVTPEIAFKNNQKLLVGHTLLDLIHERLDIMIDKSPTHLAADSVLVIVQALSNMINIALKGDHAAATRMLEQHRTEFPAVPLRYTSEAISYEHRFQFLIKLIKSSQMQLRFQGMTQMCKELIAFWKKHFDSKADDGSRYVEHIAEYLIRTGFIDYLLGANCHPEIIVEGANIIGFIIVTRRYRRTHIDRFWEGITSRQDPRTADALARMVIQVAHLFDDDGFLLLCEKFQTLPIDAFTPAIRMLWEGVMKSMAEKCSEERLLVVQPYNLCLRLLRDSSVCASGSQVMYPDIQQAAMQKFIELLRCGPDAEGQQQLYLGCLQDLANKSATTLGSLWCLFIALRSRDMSQEMRWLVEHHDLTRLVIEELEHAIEACQAAGIPAVLSCSVNQPRREFIANLIQLEPPSITEDLGIKLWDMLVGPMSLSPDDRRVGWEILNSPHRKNKNGNSFLQACLTYHLPALSSEYFCEGMLEFLRIEILPRLNDNFNLALDDPEAVATSGIEQLWRLILEAEDETLVDRAIRTLAVDVYIDSRFFNSISTQRAQSVHLKLASRCLGQLKSAAQELRNASRGANSDGQVVGTTITQRQLQQQERIFTRSLKFLRYILEAHQSKPSLSAPDLRTLIPQASHEVQGDPAGLKYQSFDGDQQTDIKPLVIGRANTAASLLASLRQETGFENYRIYYRGRPFLPSEQDICRSLEDLCVHDGLILVRREEGGPALSKRVRPGASPLEIEISAHFDEMWEYLSMDEALAQEANGHFMRLISSGTTSSKDIFPSGQPFKSLYAVHALVEYAETLLPSQLISHLNDVTTGSGSDPVILPEALKTPISFIVQAISDEDIFNGASVLLRLKLASTLLHALRQFLDSMFTHHTHVIRPNKVTGVGNLRGSIPPQGLPLPDPNRLVKMLSYAIDCPGDVPSPVIAGALVICLRLSMLDDKFWAKLSTNPDFNHDLHRLLLIDSRQSMRSLSAKLIEELFAVMSTATLIRETDCETSATSRECSMMEYFWKVTSAMVRQTTIFPNQCEELFRLVYFLVMKINERSPELLNIEKFASQISQLLLEHTTTETIGPPSVDDSLARGLSLLLHICLQLDNSVAQSKTLPRYYTASFVPEYMLTWPSNLAMSLVWKHLYPPKDLRSGQPVPKVILNEDTRAKLSDVLFTLVKHDRKKMVAVVEALDEQVPFFDDEEDDHYIYDLNYHFDRHRALRAPCGYAGLLNLSNTCYLNSLMTQLFMNTTFRRFILGCRINDPANSQQLLSYTQKLFGHMQESYRRFVDPSNFVHSIKTYDDALIDIHNQMDVDEFYNLLLDRWETQLSGHDEKRVIKSFYGGQLVQQVKSKECEHISERLEPFSAIQCDIKGKGTLAESLQAYVDGEVMEGDNKYKCSTCDRHVDAVKRACLKDVPDNVIFHLKRFDFNLRTLQRNKINDYFSFPDRIDMRPYTIEHLSNPKSDIEEDIFELVGVLVHAGTAESGHYYSYIRERPTSSNRPLWVEFNDDLVTPWDPAQMEYSTFGGTDHRPIYDNNGILYDKNFSAYMLFYQRSSSLRAEQEKMSALAIPAPLRVDVPDHLADHLSDENTNILRRHCIYDPSNVKLVQVLFRQSQQYCKSLGRSEKSSSINSFMAMRSQEHGLQDLAMRTLIGNLDQVVTRTKDAPDFLSYEEIIEDAVTSCERCAFSFYEYFNQHPSALRMLLQRNPDQLVRSKIKNLFKVAVTKISTALPNVYDPEIRYKLVHDADGDEALSEPDASHRSVIDGVMMIFQHLWKFFHIHIRAWDEYFGAILDFADMGHRETGYVLAANFLASAIRIISADPLQELSGNWARMLQSVIRRNNTTKPTSYVSIIRLVSHLMSQMRPQIGTEYIEDPTERVSQLAEAFSWTPEEVDLVYSSPNGSYTSLFVEKLLTLDQEHAGCNNIIRILTKLDSSMDEKVLGTLKLCIRGETSTQAMDPFLRASITYLESTEQLSNAKDMIEHVSMQARSLQNTEGLYFVQFFRTALDLRQQDREFCKAVRTFSRDLIPKWVPFLLASPEEQVRRSTHDFLVCELGKIDAGATSDRDVTADDQVPIRQMTKQIGLICLQYLRDHHVRRRAQMSREIAEKFLKVIEGCAATMATTTDTQPDLDVEFLTLQDGGSFSLQFYPVSLTKRLTCFTDVLNPFRRLIVDELEEDGSDWEGSCGSSEQLDDIVEMNISGMNEINDLEQMS</sequence>
<dbReference type="PROSITE" id="PS00973">
    <property type="entry name" value="USP_2"/>
    <property type="match status" value="1"/>
</dbReference>
<evidence type="ECO:0000313" key="4">
    <source>
        <dbReference type="Proteomes" id="UP000283569"/>
    </source>
</evidence>
<dbReference type="PANTHER" id="PTHR24006:SF827">
    <property type="entry name" value="UBIQUITIN CARBOXYL-TERMINAL HYDROLASE 34"/>
    <property type="match status" value="1"/>
</dbReference>
<evidence type="ECO:0000256" key="1">
    <source>
        <dbReference type="SAM" id="MobiDB-lite"/>
    </source>
</evidence>
<feature type="region of interest" description="Disordered" evidence="1">
    <location>
        <begin position="1"/>
        <end position="131"/>
    </location>
</feature>
<dbReference type="SUPFAM" id="SSF54001">
    <property type="entry name" value="Cysteine proteinases"/>
    <property type="match status" value="1"/>
</dbReference>
<dbReference type="PROSITE" id="PS50235">
    <property type="entry name" value="USP_3"/>
    <property type="match status" value="1"/>
</dbReference>
<dbReference type="GO" id="GO:0005829">
    <property type="term" value="C:cytosol"/>
    <property type="evidence" value="ECO:0007669"/>
    <property type="project" value="TreeGrafter"/>
</dbReference>
<feature type="compositionally biased region" description="Polar residues" evidence="1">
    <location>
        <begin position="18"/>
        <end position="33"/>
    </location>
</feature>
<dbReference type="InterPro" id="IPR018200">
    <property type="entry name" value="USP_CS"/>
</dbReference>
<dbReference type="InterPro" id="IPR028889">
    <property type="entry name" value="USP"/>
</dbReference>